<evidence type="ECO:0000259" key="13">
    <source>
        <dbReference type="PROSITE" id="PS51309"/>
    </source>
</evidence>
<organism evidence="14 15">
    <name type="scientific">Sugiyamaella lignohabitans</name>
    <dbReference type="NCBI Taxonomy" id="796027"/>
    <lineage>
        <taxon>Eukaryota</taxon>
        <taxon>Fungi</taxon>
        <taxon>Dikarya</taxon>
        <taxon>Ascomycota</taxon>
        <taxon>Saccharomycotina</taxon>
        <taxon>Dipodascomycetes</taxon>
        <taxon>Dipodascales</taxon>
        <taxon>Trichomonascaceae</taxon>
        <taxon>Sugiyamaella</taxon>
    </lineage>
</organism>
<keyword evidence="7 10" id="KW-0694">RNA-binding</keyword>
<dbReference type="InterPro" id="IPR002004">
    <property type="entry name" value="PABP_HYD_C"/>
</dbReference>
<dbReference type="GO" id="GO:0005737">
    <property type="term" value="C:cytoplasm"/>
    <property type="evidence" value="ECO:0007669"/>
    <property type="project" value="UniProtKB-SubCell"/>
</dbReference>
<feature type="domain" description="RRM" evidence="12">
    <location>
        <begin position="299"/>
        <end position="376"/>
    </location>
</feature>
<dbReference type="PROSITE" id="PS50102">
    <property type="entry name" value="RRM"/>
    <property type="match status" value="4"/>
</dbReference>
<dbReference type="FunFam" id="3.30.70.330:FF:000651">
    <property type="entry name" value="Poly(A) binding protein cytoplasmic 1 like"/>
    <property type="match status" value="2"/>
</dbReference>
<reference evidence="14 15" key="1">
    <citation type="submission" date="2016-02" db="EMBL/GenBank/DDBJ databases">
        <title>Complete genome sequence and transcriptome regulation of the pentose utilising yeast Sugiyamaella lignohabitans.</title>
        <authorList>
            <person name="Bellasio M."/>
            <person name="Peymann A."/>
            <person name="Valli M."/>
            <person name="Sipitzky M."/>
            <person name="Graf A."/>
            <person name="Sauer M."/>
            <person name="Marx H."/>
            <person name="Mattanovich D."/>
        </authorList>
    </citation>
    <scope>NUCLEOTIDE SEQUENCE [LARGE SCALE GENOMIC DNA]</scope>
    <source>
        <strain evidence="14 15">CBS 10342</strain>
    </source>
</reference>
<dbReference type="RefSeq" id="XP_018733748.1">
    <property type="nucleotide sequence ID" value="XM_018881127.1"/>
</dbReference>
<dbReference type="SMART" id="SM00360">
    <property type="entry name" value="RRM"/>
    <property type="match status" value="4"/>
</dbReference>
<feature type="compositionally biased region" description="Low complexity" evidence="11">
    <location>
        <begin position="83"/>
        <end position="117"/>
    </location>
</feature>
<feature type="domain" description="RRM" evidence="12">
    <location>
        <begin position="138"/>
        <end position="219"/>
    </location>
</feature>
<feature type="compositionally biased region" description="Low complexity" evidence="11">
    <location>
        <begin position="252"/>
        <end position="284"/>
    </location>
</feature>
<feature type="compositionally biased region" description="Low complexity" evidence="11">
    <location>
        <begin position="790"/>
        <end position="814"/>
    </location>
</feature>
<comment type="similarity">
    <text evidence="3">Belongs to the polyadenylate-binding protein type-1 family.</text>
</comment>
<feature type="domain" description="PABC" evidence="13">
    <location>
        <begin position="859"/>
        <end position="941"/>
    </location>
</feature>
<name>A0A161HFG9_9ASCO</name>
<evidence type="ECO:0000256" key="3">
    <source>
        <dbReference type="ARBA" id="ARBA00008557"/>
    </source>
</evidence>
<evidence type="ECO:0000256" key="8">
    <source>
        <dbReference type="ARBA" id="ARBA00023242"/>
    </source>
</evidence>
<feature type="region of interest" description="Disordered" evidence="11">
    <location>
        <begin position="1"/>
        <end position="57"/>
    </location>
</feature>
<evidence type="ECO:0000256" key="7">
    <source>
        <dbReference type="ARBA" id="ARBA00022884"/>
    </source>
</evidence>
<dbReference type="Gene3D" id="1.10.1900.10">
    <property type="entry name" value="c-terminal domain of poly(a) binding protein"/>
    <property type="match status" value="1"/>
</dbReference>
<keyword evidence="15" id="KW-1185">Reference proteome</keyword>
<dbReference type="Pfam" id="PF00658">
    <property type="entry name" value="MLLE"/>
    <property type="match status" value="1"/>
</dbReference>
<proteinExistence type="inferred from homology"/>
<keyword evidence="6" id="KW-0677">Repeat</keyword>
<evidence type="ECO:0000313" key="14">
    <source>
        <dbReference type="EMBL" id="ANB11271.1"/>
    </source>
</evidence>
<feature type="region of interest" description="Disordered" evidence="11">
    <location>
        <begin position="252"/>
        <end position="300"/>
    </location>
</feature>
<feature type="domain" description="RRM" evidence="12">
    <location>
        <begin position="505"/>
        <end position="582"/>
    </location>
</feature>
<dbReference type="InterPro" id="IPR035979">
    <property type="entry name" value="RBD_domain_sf"/>
</dbReference>
<protein>
    <recommendedName>
        <fullName evidence="4">Polyadenylate-binding protein, cytoplasmic and nuclear</fullName>
    </recommendedName>
    <alternativeName>
        <fullName evidence="9">Polyadenylate tail-binding protein</fullName>
    </alternativeName>
</protein>
<dbReference type="AlphaFoldDB" id="A0A161HFG9"/>
<feature type="compositionally biased region" description="Polar residues" evidence="11">
    <location>
        <begin position="765"/>
        <end position="783"/>
    </location>
</feature>
<keyword evidence="5" id="KW-0963">Cytoplasm</keyword>
<dbReference type="GO" id="GO:0005634">
    <property type="term" value="C:nucleus"/>
    <property type="evidence" value="ECO:0007669"/>
    <property type="project" value="UniProtKB-SubCell"/>
</dbReference>
<evidence type="ECO:0000256" key="2">
    <source>
        <dbReference type="ARBA" id="ARBA00004496"/>
    </source>
</evidence>
<feature type="compositionally biased region" description="Basic residues" evidence="11">
    <location>
        <begin position="664"/>
        <end position="673"/>
    </location>
</feature>
<feature type="compositionally biased region" description="Polar residues" evidence="11">
    <location>
        <begin position="285"/>
        <end position="300"/>
    </location>
</feature>
<gene>
    <name evidence="14" type="primary">PAB1</name>
    <name evidence="14" type="ORF">AWJ20_4074</name>
</gene>
<feature type="domain" description="RRM" evidence="12">
    <location>
        <begin position="389"/>
        <end position="466"/>
    </location>
</feature>
<dbReference type="PANTHER" id="PTHR24012">
    <property type="entry name" value="RNA BINDING PROTEIN"/>
    <property type="match status" value="1"/>
</dbReference>
<dbReference type="InterPro" id="IPR036053">
    <property type="entry name" value="PABP-dom"/>
</dbReference>
<dbReference type="SMART" id="SM00517">
    <property type="entry name" value="PolyA"/>
    <property type="match status" value="1"/>
</dbReference>
<feature type="compositionally biased region" description="Polar residues" evidence="11">
    <location>
        <begin position="1"/>
        <end position="10"/>
    </location>
</feature>
<dbReference type="Pfam" id="PF00076">
    <property type="entry name" value="RRM_1"/>
    <property type="match status" value="4"/>
</dbReference>
<evidence type="ECO:0000256" key="9">
    <source>
        <dbReference type="ARBA" id="ARBA00030979"/>
    </source>
</evidence>
<dbReference type="PROSITE" id="PS51309">
    <property type="entry name" value="PABC"/>
    <property type="match status" value="1"/>
</dbReference>
<evidence type="ECO:0000256" key="10">
    <source>
        <dbReference type="PROSITE-ProRule" id="PRU00176"/>
    </source>
</evidence>
<sequence length="951" mass="100460">MTTELNHNQQSGSGSASASASTSDGSAGVKTNASGVNGSNDVNDGANGGANGSGASVVSDQATAGVVEVESGVKRLNLDANHSSATSDVTTSDATTGATATSDATTDTSAASGPTTPNLANQPASKNSSPQSLSPENCTLYVRDLDPLVSEAHLFKVFSIYGTIKSIRVMKDNYTKRSLGYAFVNYTMAEYAQNALRDVDLGHKIIIKNRACKVLPFQRDPAKRHENAAKSLANTPSIQGASSATASGAAGATAATGTTDSASGTAETSGSSGETVSQSGSTSSNPPTRQASSTPTSDSNIFIKNLDPSITSAALYETFSVFGKIVSCKVATDEYGIPKGFAYVSFESREAAQDAIDRMNGVLMNDREVYVGFHVPKCERLNRLNQTFTNVFVKNIDSQVTEPEFRSLFAQYGEIDSISLPLNNDGSCRGFGFVNFKTHDQAVKAMEELNDTLFHNRLIYVNRAQKKYEREEELRREQAANMLAAASAQNDLLSPSSSQKHYQGVNLYVKYLNKSLDDEGLKNAFSKFGTITSAKIMTDDTGESRGFGFVCYSNPQEAQDAINAMHDQIFQGNRLYVALAMRKDTRNKMMYLPPLGPGGPGQFGYLPGHFAGHQLPGQLHPSQIQTQLHNQMAAAGQLPFMPMAAAVAAAAAAAAAGGSGPHPHQQHHHHHHQQQLAHLQQQQQGQPPNVSAGLNQRQFNPLPPFYYPLAAAAAAAVNANGAASPMGLPAGIPPTGLPGSVSQYGSLGGPAGPNANFGYPPGTPPSVNRSRSSTPLGYRSNGSNGAGGPSISNGNNHNTTTTNSSSNNTSRNPTGLKINGNNKYPNSQNTSPASSTASSNSSHSRNKYSRSNQQRELYGSSLSAAIASAATPEAENQVIGEAIYPHALNHPLIHGDTQLAGKITGMLLEQDKAELLKWVDDHPILNRRIQQAYEAYDDFIKTSASPLDSSA</sequence>
<accession>A0A161HFG9</accession>
<feature type="region of interest" description="Disordered" evidence="11">
    <location>
        <begin position="741"/>
        <end position="856"/>
    </location>
</feature>
<feature type="compositionally biased region" description="Low complexity" evidence="11">
    <location>
        <begin position="825"/>
        <end position="843"/>
    </location>
</feature>
<evidence type="ECO:0000256" key="5">
    <source>
        <dbReference type="ARBA" id="ARBA00022490"/>
    </source>
</evidence>
<feature type="region of interest" description="Disordered" evidence="11">
    <location>
        <begin position="78"/>
        <end position="134"/>
    </location>
</feature>
<dbReference type="SMART" id="SM00361">
    <property type="entry name" value="RRM_1"/>
    <property type="match status" value="4"/>
</dbReference>
<dbReference type="OrthoDB" id="19742at2759"/>
<dbReference type="InterPro" id="IPR012677">
    <property type="entry name" value="Nucleotide-bd_a/b_plait_sf"/>
</dbReference>
<evidence type="ECO:0000256" key="11">
    <source>
        <dbReference type="SAM" id="MobiDB-lite"/>
    </source>
</evidence>
<keyword evidence="8" id="KW-0539">Nucleus</keyword>
<dbReference type="SUPFAM" id="SSF63570">
    <property type="entry name" value="PABC (PABP) domain"/>
    <property type="match status" value="1"/>
</dbReference>
<dbReference type="InterPro" id="IPR003954">
    <property type="entry name" value="RRM_euk-type"/>
</dbReference>
<dbReference type="SUPFAM" id="SSF54928">
    <property type="entry name" value="RNA-binding domain, RBD"/>
    <property type="match status" value="3"/>
</dbReference>
<dbReference type="CDD" id="cd12379">
    <property type="entry name" value="RRM2_I_PABPs"/>
    <property type="match status" value="1"/>
</dbReference>
<evidence type="ECO:0000256" key="6">
    <source>
        <dbReference type="ARBA" id="ARBA00022737"/>
    </source>
</evidence>
<evidence type="ECO:0000256" key="4">
    <source>
        <dbReference type="ARBA" id="ARBA00016348"/>
    </source>
</evidence>
<dbReference type="EMBL" id="CP014500">
    <property type="protein sequence ID" value="ANB11271.1"/>
    <property type="molecule type" value="Genomic_DNA"/>
</dbReference>
<dbReference type="GO" id="GO:0003723">
    <property type="term" value="F:RNA binding"/>
    <property type="evidence" value="ECO:0007669"/>
    <property type="project" value="UniProtKB-UniRule"/>
</dbReference>
<evidence type="ECO:0000256" key="1">
    <source>
        <dbReference type="ARBA" id="ARBA00004123"/>
    </source>
</evidence>
<comment type="subcellular location">
    <subcellularLocation>
        <location evidence="2">Cytoplasm</location>
    </subcellularLocation>
    <subcellularLocation>
        <location evidence="1">Nucleus</location>
    </subcellularLocation>
</comment>
<feature type="compositionally biased region" description="Low complexity" evidence="11">
    <location>
        <begin position="11"/>
        <end position="45"/>
    </location>
</feature>
<feature type="compositionally biased region" description="Polar residues" evidence="11">
    <location>
        <begin position="118"/>
        <end position="134"/>
    </location>
</feature>
<evidence type="ECO:0000313" key="15">
    <source>
        <dbReference type="Proteomes" id="UP000189580"/>
    </source>
</evidence>
<feature type="region of interest" description="Disordered" evidence="11">
    <location>
        <begin position="654"/>
        <end position="697"/>
    </location>
</feature>
<dbReference type="Proteomes" id="UP000189580">
    <property type="component" value="Chromosome c"/>
</dbReference>
<feature type="compositionally biased region" description="Low complexity" evidence="11">
    <location>
        <begin position="674"/>
        <end position="688"/>
    </location>
</feature>
<evidence type="ECO:0000259" key="12">
    <source>
        <dbReference type="PROSITE" id="PS50102"/>
    </source>
</evidence>
<dbReference type="KEGG" id="slb:AWJ20_4074"/>
<dbReference type="InterPro" id="IPR045305">
    <property type="entry name" value="RRM2_I_PABPs"/>
</dbReference>
<dbReference type="GeneID" id="30036166"/>
<dbReference type="Gene3D" id="3.30.70.330">
    <property type="match status" value="4"/>
</dbReference>
<dbReference type="InterPro" id="IPR000504">
    <property type="entry name" value="RRM_dom"/>
</dbReference>